<dbReference type="GO" id="GO:0003677">
    <property type="term" value="F:DNA binding"/>
    <property type="evidence" value="ECO:0007669"/>
    <property type="project" value="InterPro"/>
</dbReference>
<evidence type="ECO:0000313" key="2">
    <source>
        <dbReference type="EMBL" id="SKC71983.1"/>
    </source>
</evidence>
<reference evidence="3" key="1">
    <citation type="submission" date="2017-02" db="EMBL/GenBank/DDBJ databases">
        <authorList>
            <person name="Varghese N."/>
            <person name="Submissions S."/>
        </authorList>
    </citation>
    <scope>NUCLEOTIDE SEQUENCE [LARGE SCALE GENOMIC DNA]</scope>
    <source>
        <strain evidence="3">M1</strain>
    </source>
</reference>
<dbReference type="OrthoDB" id="9811208at2"/>
<sequence length="59" mass="6936">MNKKKKPSQDILEKLADYFDVSTDYFLGKTDVRNPEETKIETKAFHSFDMNVLPNEVIR</sequence>
<proteinExistence type="predicted"/>
<dbReference type="Gene3D" id="1.10.260.40">
    <property type="entry name" value="lambda repressor-like DNA-binding domains"/>
    <property type="match status" value="1"/>
</dbReference>
<accession>A0A1T5L7R0</accession>
<name>A0A1T5L7R0_9FIRM</name>
<evidence type="ECO:0000259" key="1">
    <source>
        <dbReference type="PROSITE" id="PS50943"/>
    </source>
</evidence>
<dbReference type="RefSeq" id="WP_079492053.1">
    <property type="nucleotide sequence ID" value="NZ_FUZT01000006.1"/>
</dbReference>
<dbReference type="CDD" id="cd00093">
    <property type="entry name" value="HTH_XRE"/>
    <property type="match status" value="1"/>
</dbReference>
<feature type="domain" description="HTH cro/C1-type" evidence="1">
    <location>
        <begin position="5"/>
        <end position="26"/>
    </location>
</feature>
<dbReference type="EMBL" id="FUZT01000006">
    <property type="protein sequence ID" value="SKC71983.1"/>
    <property type="molecule type" value="Genomic_DNA"/>
</dbReference>
<evidence type="ECO:0000313" key="3">
    <source>
        <dbReference type="Proteomes" id="UP000190285"/>
    </source>
</evidence>
<gene>
    <name evidence="2" type="ORF">SAMN02194393_02545</name>
</gene>
<dbReference type="AlphaFoldDB" id="A0A1T5L7R0"/>
<dbReference type="PROSITE" id="PS50943">
    <property type="entry name" value="HTH_CROC1"/>
    <property type="match status" value="1"/>
</dbReference>
<dbReference type="Proteomes" id="UP000190285">
    <property type="component" value="Unassembled WGS sequence"/>
</dbReference>
<protein>
    <recommendedName>
        <fullName evidence="1">HTH cro/C1-type domain-containing protein</fullName>
    </recommendedName>
</protein>
<organism evidence="2 3">
    <name type="scientific">Maledivibacter halophilus</name>
    <dbReference type="NCBI Taxonomy" id="36842"/>
    <lineage>
        <taxon>Bacteria</taxon>
        <taxon>Bacillati</taxon>
        <taxon>Bacillota</taxon>
        <taxon>Clostridia</taxon>
        <taxon>Peptostreptococcales</taxon>
        <taxon>Caminicellaceae</taxon>
        <taxon>Maledivibacter</taxon>
    </lineage>
</organism>
<dbReference type="InterPro" id="IPR010982">
    <property type="entry name" value="Lambda_DNA-bd_dom_sf"/>
</dbReference>
<dbReference type="InterPro" id="IPR001387">
    <property type="entry name" value="Cro/C1-type_HTH"/>
</dbReference>
<dbReference type="STRING" id="36842.SAMN02194393_02545"/>
<keyword evidence="3" id="KW-1185">Reference proteome</keyword>